<keyword evidence="1 4" id="KW-0808">Transferase</keyword>
<dbReference type="InterPro" id="IPR007848">
    <property type="entry name" value="Small_mtfrase_dom"/>
</dbReference>
<dbReference type="InterPro" id="IPR029063">
    <property type="entry name" value="SAM-dependent_MTases_sf"/>
</dbReference>
<dbReference type="Gene3D" id="3.40.50.150">
    <property type="entry name" value="Vaccinia Virus protein VP39"/>
    <property type="match status" value="1"/>
</dbReference>
<dbReference type="InterPro" id="IPR050320">
    <property type="entry name" value="N5-glutamine_MTase"/>
</dbReference>
<proteinExistence type="predicted"/>
<evidence type="ECO:0000313" key="4">
    <source>
        <dbReference type="EMBL" id="MEN2989480.1"/>
    </source>
</evidence>
<gene>
    <name evidence="4" type="ORF">WG926_14285</name>
</gene>
<dbReference type="PANTHER" id="PTHR18895:SF74">
    <property type="entry name" value="MTRF1L RELEASE FACTOR GLUTAMINE METHYLTRANSFERASE"/>
    <property type="match status" value="1"/>
</dbReference>
<evidence type="ECO:0000259" key="3">
    <source>
        <dbReference type="Pfam" id="PF05175"/>
    </source>
</evidence>
<dbReference type="Pfam" id="PF05175">
    <property type="entry name" value="MTS"/>
    <property type="match status" value="1"/>
</dbReference>
<keyword evidence="5" id="KW-1185">Reference proteome</keyword>
<dbReference type="EMBL" id="JBBKTW010000005">
    <property type="protein sequence ID" value="MEN2989480.1"/>
    <property type="molecule type" value="Genomic_DNA"/>
</dbReference>
<name>A0ABU9YLL6_9PROT</name>
<keyword evidence="2" id="KW-0949">S-adenosyl-L-methionine</keyword>
<reference evidence="4 5" key="1">
    <citation type="submission" date="2024-03" db="EMBL/GenBank/DDBJ databases">
        <title>High-quality draft genome sequencing of Tistrella sp. BH-R2-4.</title>
        <authorList>
            <person name="Dong C."/>
        </authorList>
    </citation>
    <scope>NUCLEOTIDE SEQUENCE [LARGE SCALE GENOMIC DNA]</scope>
    <source>
        <strain evidence="4 5">BH-R2-4</strain>
    </source>
</reference>
<accession>A0ABU9YLL6</accession>
<evidence type="ECO:0000256" key="2">
    <source>
        <dbReference type="ARBA" id="ARBA00022691"/>
    </source>
</evidence>
<dbReference type="PANTHER" id="PTHR18895">
    <property type="entry name" value="HEMK METHYLTRANSFERASE"/>
    <property type="match status" value="1"/>
</dbReference>
<keyword evidence="1 4" id="KW-0489">Methyltransferase</keyword>
<protein>
    <submittedName>
        <fullName evidence="4">Class I SAM-dependent methyltransferase</fullName>
    </submittedName>
</protein>
<dbReference type="SUPFAM" id="SSF53335">
    <property type="entry name" value="S-adenosyl-L-methionine-dependent methyltransferases"/>
    <property type="match status" value="1"/>
</dbReference>
<organism evidence="4 5">
    <name type="scientific">Tistrella arctica</name>
    <dbReference type="NCBI Taxonomy" id="3133430"/>
    <lineage>
        <taxon>Bacteria</taxon>
        <taxon>Pseudomonadati</taxon>
        <taxon>Pseudomonadota</taxon>
        <taxon>Alphaproteobacteria</taxon>
        <taxon>Geminicoccales</taxon>
        <taxon>Geminicoccaceae</taxon>
        <taxon>Tistrella</taxon>
    </lineage>
</organism>
<evidence type="ECO:0000313" key="5">
    <source>
        <dbReference type="Proteomes" id="UP001413721"/>
    </source>
</evidence>
<sequence>MTARYDLWNLPRHGRLARFLRGPVRRRLSPFLQRRFHRRYAVTRRWRWRGLEIVIRPGIFPPGPTISTTVLLDHLSARGDGLRGLRAFDLGSGTGIVALALAHAGAVVTASDINPRAAANVAENAGLNGLSVGVVVADQFGGIDGSVFDLITITPPYYSANPTTAAELAWFCGRDFDYFRRLFPQLAILDLHRTDVLMMLSEDCDLERIAAIAAGHGLGLDLVHARRRWLEWKLLFRVVARDGAA</sequence>
<dbReference type="GO" id="GO:0032259">
    <property type="term" value="P:methylation"/>
    <property type="evidence" value="ECO:0007669"/>
    <property type="project" value="UniProtKB-KW"/>
</dbReference>
<dbReference type="RefSeq" id="WP_345933050.1">
    <property type="nucleotide sequence ID" value="NZ_JBBKTV010000004.1"/>
</dbReference>
<dbReference type="GO" id="GO:0008168">
    <property type="term" value="F:methyltransferase activity"/>
    <property type="evidence" value="ECO:0007669"/>
    <property type="project" value="UniProtKB-KW"/>
</dbReference>
<evidence type="ECO:0000256" key="1">
    <source>
        <dbReference type="ARBA" id="ARBA00022603"/>
    </source>
</evidence>
<dbReference type="CDD" id="cd02440">
    <property type="entry name" value="AdoMet_MTases"/>
    <property type="match status" value="1"/>
</dbReference>
<comment type="caution">
    <text evidence="4">The sequence shown here is derived from an EMBL/GenBank/DDBJ whole genome shotgun (WGS) entry which is preliminary data.</text>
</comment>
<feature type="domain" description="Methyltransferase small" evidence="3">
    <location>
        <begin position="53"/>
        <end position="162"/>
    </location>
</feature>
<dbReference type="Proteomes" id="UP001413721">
    <property type="component" value="Unassembled WGS sequence"/>
</dbReference>